<sequence>MGHHAGILQDVSSGENVDVVYLDFAEAFNKIDHGVLLHMISVGITGKFGIRLHGFLTNRKLRVEAAHSGITTATSGVPQGSVLGPLLFLIVMRDIDQMVTSS</sequence>
<dbReference type="PANTHER" id="PTHR33332">
    <property type="entry name" value="REVERSE TRANSCRIPTASE DOMAIN-CONTAINING PROTEIN"/>
    <property type="match status" value="1"/>
</dbReference>
<dbReference type="PROSITE" id="PS50878">
    <property type="entry name" value="RT_POL"/>
    <property type="match status" value="1"/>
</dbReference>
<accession>A0A0P4W681</accession>
<proteinExistence type="predicted"/>
<evidence type="ECO:0000313" key="2">
    <source>
        <dbReference type="EMBL" id="JAI56735.1"/>
    </source>
</evidence>
<dbReference type="EMBL" id="GDRN01111830">
    <property type="protein sequence ID" value="JAI56735.1"/>
    <property type="molecule type" value="Transcribed_RNA"/>
</dbReference>
<dbReference type="InterPro" id="IPR000477">
    <property type="entry name" value="RT_dom"/>
</dbReference>
<organism evidence="2">
    <name type="scientific">Scylla olivacea</name>
    <name type="common">Orange mud crab</name>
    <name type="synonym">Cancer olivacea</name>
    <dbReference type="NCBI Taxonomy" id="85551"/>
    <lineage>
        <taxon>Eukaryota</taxon>
        <taxon>Metazoa</taxon>
        <taxon>Ecdysozoa</taxon>
        <taxon>Arthropoda</taxon>
        <taxon>Crustacea</taxon>
        <taxon>Multicrustacea</taxon>
        <taxon>Malacostraca</taxon>
        <taxon>Eumalacostraca</taxon>
        <taxon>Eucarida</taxon>
        <taxon>Decapoda</taxon>
        <taxon>Pleocyemata</taxon>
        <taxon>Brachyura</taxon>
        <taxon>Eubrachyura</taxon>
        <taxon>Portunoidea</taxon>
        <taxon>Portunidae</taxon>
        <taxon>Portuninae</taxon>
        <taxon>Scylla</taxon>
    </lineage>
</organism>
<evidence type="ECO:0000259" key="1">
    <source>
        <dbReference type="PROSITE" id="PS50878"/>
    </source>
</evidence>
<dbReference type="Pfam" id="PF00078">
    <property type="entry name" value="RVT_1"/>
    <property type="match status" value="1"/>
</dbReference>
<feature type="domain" description="Reverse transcriptase" evidence="1">
    <location>
        <begin position="1"/>
        <end position="102"/>
    </location>
</feature>
<reference evidence="2" key="1">
    <citation type="submission" date="2015-09" db="EMBL/GenBank/DDBJ databases">
        <title>Scylla olivacea transcriptome.</title>
        <authorList>
            <person name="Ikhwanuddin M."/>
        </authorList>
    </citation>
    <scope>NUCLEOTIDE SEQUENCE</scope>
</reference>
<protein>
    <recommendedName>
        <fullName evidence="1">Reverse transcriptase domain-containing protein</fullName>
    </recommendedName>
</protein>
<name>A0A0P4W681_SCYOL</name>
<dbReference type="AlphaFoldDB" id="A0A0P4W681"/>